<sequence>MIMACLGLMAIDDVIGVHFIHTSAARMGFTTNRVCQGRDINNPQVISDSAIAVSPHFDLIGEMLKDFHCMTRFSLTAGCWNHIISSATVAIDLSQPRFTSLGLAPVSIE</sequence>
<name>A0AAN9MSY9_CANGL</name>
<dbReference type="Proteomes" id="UP001367508">
    <property type="component" value="Unassembled WGS sequence"/>
</dbReference>
<evidence type="ECO:0000313" key="1">
    <source>
        <dbReference type="EMBL" id="KAK7360299.1"/>
    </source>
</evidence>
<keyword evidence="2" id="KW-1185">Reference proteome</keyword>
<protein>
    <submittedName>
        <fullName evidence="1">Uncharacterized protein</fullName>
    </submittedName>
</protein>
<gene>
    <name evidence="1" type="ORF">VNO77_02283</name>
</gene>
<organism evidence="1 2">
    <name type="scientific">Canavalia gladiata</name>
    <name type="common">Sword bean</name>
    <name type="synonym">Dolichos gladiatus</name>
    <dbReference type="NCBI Taxonomy" id="3824"/>
    <lineage>
        <taxon>Eukaryota</taxon>
        <taxon>Viridiplantae</taxon>
        <taxon>Streptophyta</taxon>
        <taxon>Embryophyta</taxon>
        <taxon>Tracheophyta</taxon>
        <taxon>Spermatophyta</taxon>
        <taxon>Magnoliopsida</taxon>
        <taxon>eudicotyledons</taxon>
        <taxon>Gunneridae</taxon>
        <taxon>Pentapetalae</taxon>
        <taxon>rosids</taxon>
        <taxon>fabids</taxon>
        <taxon>Fabales</taxon>
        <taxon>Fabaceae</taxon>
        <taxon>Papilionoideae</taxon>
        <taxon>50 kb inversion clade</taxon>
        <taxon>NPAAA clade</taxon>
        <taxon>indigoferoid/millettioid clade</taxon>
        <taxon>Phaseoleae</taxon>
        <taxon>Canavalia</taxon>
    </lineage>
</organism>
<evidence type="ECO:0000313" key="2">
    <source>
        <dbReference type="Proteomes" id="UP001367508"/>
    </source>
</evidence>
<reference evidence="1 2" key="1">
    <citation type="submission" date="2024-01" db="EMBL/GenBank/DDBJ databases">
        <title>The genomes of 5 underutilized Papilionoideae crops provide insights into root nodulation and disease resistanc.</title>
        <authorList>
            <person name="Jiang F."/>
        </authorList>
    </citation>
    <scope>NUCLEOTIDE SEQUENCE [LARGE SCALE GENOMIC DNA]</scope>
    <source>
        <strain evidence="1">LVBAO_FW01</strain>
        <tissue evidence="1">Leaves</tissue>
    </source>
</reference>
<comment type="caution">
    <text evidence="1">The sequence shown here is derived from an EMBL/GenBank/DDBJ whole genome shotgun (WGS) entry which is preliminary data.</text>
</comment>
<dbReference type="AlphaFoldDB" id="A0AAN9MSY9"/>
<dbReference type="EMBL" id="JAYMYQ010000001">
    <property type="protein sequence ID" value="KAK7360299.1"/>
    <property type="molecule type" value="Genomic_DNA"/>
</dbReference>
<accession>A0AAN9MSY9</accession>
<proteinExistence type="predicted"/>